<dbReference type="FunFam" id="3.30.420.10:FF:000014">
    <property type="entry name" value="Piwi-like RNA-mediated gene silencing 1"/>
    <property type="match status" value="1"/>
</dbReference>
<keyword evidence="4" id="KW-0221">Differentiation</keyword>
<dbReference type="InterPro" id="IPR036397">
    <property type="entry name" value="RNaseH_sf"/>
</dbReference>
<evidence type="ECO:0000256" key="3">
    <source>
        <dbReference type="ARBA" id="ARBA00022490"/>
    </source>
</evidence>
<feature type="compositionally biased region" description="Low complexity" evidence="8">
    <location>
        <begin position="33"/>
        <end position="53"/>
    </location>
</feature>
<evidence type="ECO:0000256" key="8">
    <source>
        <dbReference type="SAM" id="MobiDB-lite"/>
    </source>
</evidence>
<dbReference type="FunFam" id="2.170.260.10:FF:000003">
    <property type="entry name" value="Piwi-like RNA-mediated gene silencing 2"/>
    <property type="match status" value="1"/>
</dbReference>
<evidence type="ECO:0000256" key="5">
    <source>
        <dbReference type="ARBA" id="ARBA00022884"/>
    </source>
</evidence>
<evidence type="ECO:0000256" key="2">
    <source>
        <dbReference type="ARBA" id="ARBA00022473"/>
    </source>
</evidence>
<feature type="compositionally biased region" description="Basic residues" evidence="8">
    <location>
        <begin position="1"/>
        <end position="13"/>
    </location>
</feature>
<evidence type="ECO:0000256" key="4">
    <source>
        <dbReference type="ARBA" id="ARBA00022782"/>
    </source>
</evidence>
<evidence type="ECO:0000259" key="10">
    <source>
        <dbReference type="PROSITE" id="PS50822"/>
    </source>
</evidence>
<dbReference type="PROSITE" id="PS50821">
    <property type="entry name" value="PAZ"/>
    <property type="match status" value="1"/>
</dbReference>
<sequence>MSGRARGRSRGRSRGSGTPREEPSRRPGEEQQRVQQPSAAAPAPTPGGATSVAGSGRASYRGGVQAPRPGAGDAPRAPVEQMAQLRVGTGDAGQVGQRRSDFRYTDVTTRPAHITDKRGGSGTPLPLATNFFTFDCDEDWSLYQYHVDFNPMVDSRKMRAGLLFTHADLLGATRVFDGMILYLPHRLPQEVTEVFSQTRRDNENIRITIKLTNTFHSTSPQCLHLYNVIFKRILNLIEMQQIGRNYYNMDLAVDITQHKLRVIPGFITSILQYENKAMLCADISHKIMRIDTVLDMMYDLYNSSDRSNDSFYEKCTKKFVGSIVLTRYNNKTYRVDDINWEIHPTHTFSRREGEITFKEYYEKAYDKRITDDQQPMLVSRSKPKEVKMGRPETLLLVPELCILTGLSDDVRSDFSVMRDVASHTRIAPEGRVNTLSGFMNQINSTPKVVEELRGWRLRFSQNLLQLSGRVLPTEPITLTPNVQCTYKQEDADWSRDLRGKRLVTSVALQNWIICVTRRDKMSASDLENTLYKVGPPMGMTIGKPTICELNDDRNTTFLDTLKRNVNPSTQLVMCILPSNRKDRYDAIKKACCVDHPVASQCVVGRTLSKKQMLMSVATKIAIQLNCKLGGEVWRLDIPLKNLMVIGIDTYHDSASKGRSVGGVVCSINRNITRFYSRCTFQHTAQELNDGLKICVRDALKKYHEVNNMLPDKIVIFRDGVGDGQLPAVHEHEVPQVVGTIKECAGDDYNVKIAVVVVKKRINSRFFAKSGRSYANPIPGTVIDTEVTKPEWFDFFLISQSVRQGTVTPTHFNVIFDTTGLKPDHVQRLTYKMTHLYYNWPGTIRVPAPCQYAHKLAFLVGQSIHKEPSLDLADRLYYL</sequence>
<name>A0A0P0M0F9_AZUFA</name>
<dbReference type="EMBL" id="KR869093">
    <property type="protein sequence ID" value="ALK82294.1"/>
    <property type="molecule type" value="mRNA"/>
</dbReference>
<dbReference type="Pfam" id="PF02170">
    <property type="entry name" value="PAZ"/>
    <property type="match status" value="1"/>
</dbReference>
<dbReference type="Gene3D" id="3.30.420.10">
    <property type="entry name" value="Ribonuclease H-like superfamily/Ribonuclease H"/>
    <property type="match status" value="1"/>
</dbReference>
<dbReference type="AlphaFoldDB" id="A0A0P0M0F9"/>
<dbReference type="Pfam" id="PF02171">
    <property type="entry name" value="Piwi"/>
    <property type="match status" value="1"/>
</dbReference>
<dbReference type="SUPFAM" id="SSF53098">
    <property type="entry name" value="Ribonuclease H-like"/>
    <property type="match status" value="1"/>
</dbReference>
<evidence type="ECO:0000313" key="11">
    <source>
        <dbReference type="EMBL" id="ALK82294.1"/>
    </source>
</evidence>
<keyword evidence="3" id="KW-0963">Cytoplasm</keyword>
<dbReference type="InterPro" id="IPR036085">
    <property type="entry name" value="PAZ_dom_sf"/>
</dbReference>
<dbReference type="CDD" id="cd04658">
    <property type="entry name" value="Piwi_piwi-like_Euk"/>
    <property type="match status" value="1"/>
</dbReference>
<dbReference type="GO" id="GO:0003723">
    <property type="term" value="F:RNA binding"/>
    <property type="evidence" value="ECO:0007669"/>
    <property type="project" value="UniProtKB-KW"/>
</dbReference>
<dbReference type="Gene3D" id="3.40.50.2300">
    <property type="match status" value="1"/>
</dbReference>
<feature type="domain" description="Piwi" evidence="10">
    <location>
        <begin position="571"/>
        <end position="864"/>
    </location>
</feature>
<dbReference type="InterPro" id="IPR003100">
    <property type="entry name" value="PAZ_dom"/>
</dbReference>
<reference evidence="11" key="1">
    <citation type="submission" date="2015-05" db="EMBL/GenBank/DDBJ databases">
        <title>Piwi1 is essential for germ cells maintenance and meiosis in Chlamys farreri.</title>
        <authorList>
            <person name="Ma X."/>
            <person name="Zhang Z."/>
        </authorList>
    </citation>
    <scope>NUCLEOTIDE SEQUENCE</scope>
</reference>
<organism evidence="11">
    <name type="scientific">Azumapecten farreri</name>
    <name type="common">Farrer's scallop</name>
    <name type="synonym">Chlamys farreri</name>
    <dbReference type="NCBI Taxonomy" id="106299"/>
    <lineage>
        <taxon>Eukaryota</taxon>
        <taxon>Metazoa</taxon>
        <taxon>Spiralia</taxon>
        <taxon>Lophotrochozoa</taxon>
        <taxon>Mollusca</taxon>
        <taxon>Bivalvia</taxon>
        <taxon>Autobranchia</taxon>
        <taxon>Pteriomorphia</taxon>
        <taxon>Pectinida</taxon>
        <taxon>Pectinoidea</taxon>
        <taxon>Pectinidae</taxon>
        <taxon>Azumapecten</taxon>
    </lineage>
</organism>
<dbReference type="PROSITE" id="PS50822">
    <property type="entry name" value="PIWI"/>
    <property type="match status" value="1"/>
</dbReference>
<dbReference type="PANTHER" id="PTHR22891">
    <property type="entry name" value="EUKARYOTIC TRANSLATION INITIATION FACTOR 2C"/>
    <property type="match status" value="1"/>
</dbReference>
<dbReference type="SUPFAM" id="SSF101690">
    <property type="entry name" value="PAZ domain"/>
    <property type="match status" value="1"/>
</dbReference>
<dbReference type="CDD" id="cd02845">
    <property type="entry name" value="PAZ_piwi_like"/>
    <property type="match status" value="1"/>
</dbReference>
<evidence type="ECO:0000259" key="9">
    <source>
        <dbReference type="PROSITE" id="PS50821"/>
    </source>
</evidence>
<keyword evidence="5" id="KW-0694">RNA-binding</keyword>
<dbReference type="Pfam" id="PF23278">
    <property type="entry name" value="Piwi_N"/>
    <property type="match status" value="1"/>
</dbReference>
<dbReference type="GO" id="GO:0031047">
    <property type="term" value="P:regulatory ncRNA-mediated gene silencing"/>
    <property type="evidence" value="ECO:0007669"/>
    <property type="project" value="UniProtKB-KW"/>
</dbReference>
<keyword evidence="2" id="KW-0217">Developmental protein</keyword>
<evidence type="ECO:0000256" key="1">
    <source>
        <dbReference type="ARBA" id="ARBA00004496"/>
    </source>
</evidence>
<feature type="compositionally biased region" description="Low complexity" evidence="8">
    <location>
        <begin position="66"/>
        <end position="77"/>
    </location>
</feature>
<comment type="similarity">
    <text evidence="7">Belongs to the argonaute family. Piwi subfamily.</text>
</comment>
<protein>
    <submittedName>
        <fullName evidence="11">Piwi1</fullName>
    </submittedName>
</protein>
<dbReference type="InterPro" id="IPR012337">
    <property type="entry name" value="RNaseH-like_sf"/>
</dbReference>
<evidence type="ECO:0000256" key="6">
    <source>
        <dbReference type="ARBA" id="ARBA00023158"/>
    </source>
</evidence>
<dbReference type="SMART" id="SM00950">
    <property type="entry name" value="Piwi"/>
    <property type="match status" value="1"/>
</dbReference>
<accession>A0A0P0M0F9</accession>
<evidence type="ECO:0000256" key="7">
    <source>
        <dbReference type="ARBA" id="ARBA00038291"/>
    </source>
</evidence>
<dbReference type="InterPro" id="IPR003165">
    <property type="entry name" value="Piwi"/>
</dbReference>
<proteinExistence type="evidence at transcript level"/>
<dbReference type="Gene3D" id="2.170.260.10">
    <property type="entry name" value="paz domain"/>
    <property type="match status" value="1"/>
</dbReference>
<feature type="region of interest" description="Disordered" evidence="8">
    <location>
        <begin position="1"/>
        <end position="77"/>
    </location>
</feature>
<comment type="subcellular location">
    <subcellularLocation>
        <location evidence="1">Cytoplasm</location>
    </subcellularLocation>
</comment>
<dbReference type="GO" id="GO:0030154">
    <property type="term" value="P:cell differentiation"/>
    <property type="evidence" value="ECO:0007669"/>
    <property type="project" value="UniProtKB-KW"/>
</dbReference>
<dbReference type="GO" id="GO:0005737">
    <property type="term" value="C:cytoplasm"/>
    <property type="evidence" value="ECO:0007669"/>
    <property type="project" value="UniProtKB-SubCell"/>
</dbReference>
<dbReference type="SMART" id="SM00949">
    <property type="entry name" value="PAZ"/>
    <property type="match status" value="1"/>
</dbReference>
<feature type="domain" description="PAZ" evidence="9">
    <location>
        <begin position="292"/>
        <end position="405"/>
    </location>
</feature>
<feature type="compositionally biased region" description="Basic and acidic residues" evidence="8">
    <location>
        <begin position="19"/>
        <end position="32"/>
    </location>
</feature>
<keyword evidence="6" id="KW-0943">RNA-mediated gene silencing</keyword>